<reference evidence="1" key="1">
    <citation type="submission" date="2021-05" db="EMBL/GenBank/DDBJ databases">
        <authorList>
            <person name="Scholz U."/>
            <person name="Mascher M."/>
            <person name="Fiebig A."/>
        </authorList>
    </citation>
    <scope>NUCLEOTIDE SEQUENCE [LARGE SCALE GENOMIC DNA]</scope>
</reference>
<dbReference type="EnsemblPlants" id="AVESA.00010b.r2.4CG1275020.1">
    <property type="protein sequence ID" value="AVESA.00010b.r2.4CG1275020.1.CDS"/>
    <property type="gene ID" value="AVESA.00010b.r2.4CG1275020"/>
</dbReference>
<evidence type="ECO:0000313" key="1">
    <source>
        <dbReference type="EnsemblPlants" id="AVESA.00010b.r2.4CG1275020.1.CDS"/>
    </source>
</evidence>
<protein>
    <submittedName>
        <fullName evidence="1">Uncharacterized protein</fullName>
    </submittedName>
</protein>
<accession>A0ACD5WW64</accession>
<dbReference type="Proteomes" id="UP001732700">
    <property type="component" value="Chromosome 4C"/>
</dbReference>
<evidence type="ECO:0000313" key="2">
    <source>
        <dbReference type="Proteomes" id="UP001732700"/>
    </source>
</evidence>
<reference evidence="1" key="2">
    <citation type="submission" date="2025-09" db="UniProtKB">
        <authorList>
            <consortium name="EnsemblPlants"/>
        </authorList>
    </citation>
    <scope>IDENTIFICATION</scope>
</reference>
<proteinExistence type="predicted"/>
<name>A0ACD5WW64_AVESA</name>
<keyword evidence="2" id="KW-1185">Reference proteome</keyword>
<sequence length="240" mass="25341">MVGGGEVDKDAAALAHELPGFNIFFDHTGLEVPAAEGEGEQVQGEDDEEELEWLSNKDAFPSVETMAAVEDEAAAAAAAAAAPARAAVGPRTKGLRRRRRVTAPWSLAPALPRPAPRPAAARRRCTHCASEETPQWRLGPDGPRTLCNACGVRFKTGRLLPEYRPANSPTFSPLLHSNSHRRVLEMRRVGEEGGGASPAGRATAKARRAERAAARLTAKDGGDAPGPAQAQTPAVFSSDD</sequence>
<organism evidence="1 2">
    <name type="scientific">Avena sativa</name>
    <name type="common">Oat</name>
    <dbReference type="NCBI Taxonomy" id="4498"/>
    <lineage>
        <taxon>Eukaryota</taxon>
        <taxon>Viridiplantae</taxon>
        <taxon>Streptophyta</taxon>
        <taxon>Embryophyta</taxon>
        <taxon>Tracheophyta</taxon>
        <taxon>Spermatophyta</taxon>
        <taxon>Magnoliopsida</taxon>
        <taxon>Liliopsida</taxon>
        <taxon>Poales</taxon>
        <taxon>Poaceae</taxon>
        <taxon>BOP clade</taxon>
        <taxon>Pooideae</taxon>
        <taxon>Poodae</taxon>
        <taxon>Poeae</taxon>
        <taxon>Poeae Chloroplast Group 1 (Aveneae type)</taxon>
        <taxon>Aveninae</taxon>
        <taxon>Avena</taxon>
    </lineage>
</organism>